<evidence type="ECO:0000313" key="3">
    <source>
        <dbReference type="Proteomes" id="UP000240883"/>
    </source>
</evidence>
<accession>A0A2T2P9C7</accession>
<organism evidence="2 3">
    <name type="scientific">Corynespora cassiicola Philippines</name>
    <dbReference type="NCBI Taxonomy" id="1448308"/>
    <lineage>
        <taxon>Eukaryota</taxon>
        <taxon>Fungi</taxon>
        <taxon>Dikarya</taxon>
        <taxon>Ascomycota</taxon>
        <taxon>Pezizomycotina</taxon>
        <taxon>Dothideomycetes</taxon>
        <taxon>Pleosporomycetidae</taxon>
        <taxon>Pleosporales</taxon>
        <taxon>Corynesporascaceae</taxon>
        <taxon>Corynespora</taxon>
    </lineage>
</organism>
<dbReference type="Proteomes" id="UP000240883">
    <property type="component" value="Unassembled WGS sequence"/>
</dbReference>
<feature type="region of interest" description="Disordered" evidence="1">
    <location>
        <begin position="368"/>
        <end position="460"/>
    </location>
</feature>
<keyword evidence="3" id="KW-1185">Reference proteome</keyword>
<name>A0A2T2P9C7_CORCC</name>
<dbReference type="EMBL" id="KZ678128">
    <property type="protein sequence ID" value="PSN74263.1"/>
    <property type="molecule type" value="Genomic_DNA"/>
</dbReference>
<feature type="compositionally biased region" description="Low complexity" evidence="1">
    <location>
        <begin position="368"/>
        <end position="384"/>
    </location>
</feature>
<feature type="compositionally biased region" description="Low complexity" evidence="1">
    <location>
        <begin position="393"/>
        <end position="409"/>
    </location>
</feature>
<reference evidence="2 3" key="1">
    <citation type="journal article" date="2018" name="Front. Microbiol.">
        <title>Genome-Wide Analysis of Corynespora cassiicola Leaf Fall Disease Putative Effectors.</title>
        <authorList>
            <person name="Lopez D."/>
            <person name="Ribeiro S."/>
            <person name="Label P."/>
            <person name="Fumanal B."/>
            <person name="Venisse J.S."/>
            <person name="Kohler A."/>
            <person name="de Oliveira R.R."/>
            <person name="Labutti K."/>
            <person name="Lipzen A."/>
            <person name="Lail K."/>
            <person name="Bauer D."/>
            <person name="Ohm R.A."/>
            <person name="Barry K.W."/>
            <person name="Spatafora J."/>
            <person name="Grigoriev I.V."/>
            <person name="Martin F.M."/>
            <person name="Pujade-Renaud V."/>
        </authorList>
    </citation>
    <scope>NUCLEOTIDE SEQUENCE [LARGE SCALE GENOMIC DNA]</scope>
    <source>
        <strain evidence="2 3">Philippines</strain>
    </source>
</reference>
<dbReference type="PANTHER" id="PTHR38166:SF1">
    <property type="entry name" value="C2H2-TYPE DOMAIN-CONTAINING PROTEIN"/>
    <property type="match status" value="1"/>
</dbReference>
<dbReference type="STRING" id="1448308.A0A2T2P9C7"/>
<feature type="compositionally biased region" description="Low complexity" evidence="1">
    <location>
        <begin position="313"/>
        <end position="334"/>
    </location>
</feature>
<evidence type="ECO:0000256" key="1">
    <source>
        <dbReference type="SAM" id="MobiDB-lite"/>
    </source>
</evidence>
<dbReference type="AlphaFoldDB" id="A0A2T2P9C7"/>
<dbReference type="PANTHER" id="PTHR38166">
    <property type="entry name" value="C2H2-TYPE DOMAIN-CONTAINING PROTEIN-RELATED"/>
    <property type="match status" value="1"/>
</dbReference>
<dbReference type="OrthoDB" id="4738706at2759"/>
<evidence type="ECO:0000313" key="2">
    <source>
        <dbReference type="EMBL" id="PSN74263.1"/>
    </source>
</evidence>
<evidence type="ECO:0008006" key="4">
    <source>
        <dbReference type="Google" id="ProtNLM"/>
    </source>
</evidence>
<protein>
    <recommendedName>
        <fullName evidence="4">C2H2-type domain-containing protein</fullName>
    </recommendedName>
</protein>
<proteinExistence type="predicted"/>
<gene>
    <name evidence="2" type="ORF">BS50DRAFT_11989</name>
</gene>
<feature type="region of interest" description="Disordered" evidence="1">
    <location>
        <begin position="313"/>
        <end position="339"/>
    </location>
</feature>
<sequence>MANIFRTAYIDTYYDLPTSKTKKSQSKQTLKYLQTVPETIHSPTRISRTCLSIIFHLRKKSQPAFPTKPPQLNVRTYQRRIWSANLPYRTVPTGRMQSTCRMAIIQGLKISCRDPGFTMVARLKEHLYRRHLLPIQCNRCCSTFPNDPALRDHQRDPRGCQIREQIPLEGFNKDQERKLKSKKRSLVFQSEEEKWKIVYRILFPDDNETDMPCPYIEYQPSNTSVETSNIARFQEFSRLELPRLVRRTLEVAIEREAQPLEDKLKDRFVDIVRECQSQLITMFQGAGVSLDAADIPPLLPAAAAAAATATTASSSSAPTLGPPSTSEATPAPAAGQSTATPAVNVPRFFAETSFSGFDSSLPLSLPEPIIPPHSSSSSSSSFIAPPNPTDTPASAHSAAQRSSSTSSAAEKPRGSPDSGYSSVNMENPHYPYSNNGMSHGSGVSGLDLYPEPHPHPQLPFDPHQASFDAFDDYVDLGGCYGVGDASAVGAGDTSMWAFLNDGSGLFGEGEGSTG</sequence>